<dbReference type="GO" id="GO:0019825">
    <property type="term" value="F:oxygen binding"/>
    <property type="evidence" value="ECO:0007669"/>
    <property type="project" value="InterPro"/>
</dbReference>
<accession>A0A210PPW3</accession>
<evidence type="ECO:0000313" key="9">
    <source>
        <dbReference type="Proteomes" id="UP000242188"/>
    </source>
</evidence>
<dbReference type="AlphaFoldDB" id="A0A210PPW3"/>
<evidence type="ECO:0000256" key="6">
    <source>
        <dbReference type="RuleBase" id="RU000356"/>
    </source>
</evidence>
<evidence type="ECO:0000256" key="4">
    <source>
        <dbReference type="ARBA" id="ARBA00022723"/>
    </source>
</evidence>
<dbReference type="InterPro" id="IPR012292">
    <property type="entry name" value="Globin/Proto"/>
</dbReference>
<dbReference type="GO" id="GO:0005344">
    <property type="term" value="F:oxygen carrier activity"/>
    <property type="evidence" value="ECO:0007669"/>
    <property type="project" value="UniProtKB-KW"/>
</dbReference>
<evidence type="ECO:0000256" key="3">
    <source>
        <dbReference type="ARBA" id="ARBA00022621"/>
    </source>
</evidence>
<name>A0A210PPW3_MIZYE</name>
<dbReference type="GO" id="GO:0046872">
    <property type="term" value="F:metal ion binding"/>
    <property type="evidence" value="ECO:0007669"/>
    <property type="project" value="UniProtKB-KW"/>
</dbReference>
<evidence type="ECO:0000256" key="2">
    <source>
        <dbReference type="ARBA" id="ARBA00022617"/>
    </source>
</evidence>
<evidence type="ECO:0000256" key="1">
    <source>
        <dbReference type="ARBA" id="ARBA00022448"/>
    </source>
</evidence>
<dbReference type="Proteomes" id="UP000242188">
    <property type="component" value="Unassembled WGS sequence"/>
</dbReference>
<keyword evidence="3 6" id="KW-0561">Oxygen transport</keyword>
<keyword evidence="1 6" id="KW-0813">Transport</keyword>
<proteinExistence type="inferred from homology"/>
<feature type="domain" description="Globin" evidence="7">
    <location>
        <begin position="68"/>
        <end position="216"/>
    </location>
</feature>
<dbReference type="InterPro" id="IPR050532">
    <property type="entry name" value="Globin-like_OT"/>
</dbReference>
<dbReference type="EMBL" id="NEDP02005565">
    <property type="protein sequence ID" value="OWF38486.1"/>
    <property type="molecule type" value="Genomic_DNA"/>
</dbReference>
<dbReference type="PANTHER" id="PTHR46458">
    <property type="entry name" value="BLR2807 PROTEIN"/>
    <property type="match status" value="1"/>
</dbReference>
<keyword evidence="4" id="KW-0479">Metal-binding</keyword>
<dbReference type="SMR" id="A0A210PPW3"/>
<dbReference type="InterPro" id="IPR009050">
    <property type="entry name" value="Globin-like_sf"/>
</dbReference>
<comment type="similarity">
    <text evidence="6">Belongs to the globin family.</text>
</comment>
<dbReference type="InterPro" id="IPR000971">
    <property type="entry name" value="Globin"/>
</dbReference>
<protein>
    <submittedName>
        <fullName evidence="8">Neuroglobin</fullName>
    </submittedName>
</protein>
<gene>
    <name evidence="8" type="ORF">KP79_PYT12163</name>
</gene>
<dbReference type="SUPFAM" id="SSF46458">
    <property type="entry name" value="Globin-like"/>
    <property type="match status" value="1"/>
</dbReference>
<dbReference type="OrthoDB" id="436496at2759"/>
<sequence>MQNEICITKDCIGIGIISFTSTLYCSKEERGIKGEKEKLVELEKSRMGCATSMTAANRSVVSTTESKLLTNKQRYIIKKTWKVMCSNITGHGIKVFLRIFQLHPHVKQLFPCRDVEGEDLLRDSNFKGHASRFMQAVGAAVENIDDIEAALTPLLTGLGKQHIQFTGFKNEYFDAFTEAMMYAWHEELKGQFSGETSLAWATVFEFIMHKLKEGHAAALANSDKVQQNLESNDQIASK</sequence>
<keyword evidence="9" id="KW-1185">Reference proteome</keyword>
<dbReference type="CDD" id="cd01040">
    <property type="entry name" value="Mb-like"/>
    <property type="match status" value="1"/>
</dbReference>
<dbReference type="InterPro" id="IPR044399">
    <property type="entry name" value="Mb-like_M"/>
</dbReference>
<dbReference type="GO" id="GO:0020037">
    <property type="term" value="F:heme binding"/>
    <property type="evidence" value="ECO:0007669"/>
    <property type="project" value="InterPro"/>
</dbReference>
<dbReference type="Gene3D" id="1.10.490.10">
    <property type="entry name" value="Globins"/>
    <property type="match status" value="1"/>
</dbReference>
<comment type="caution">
    <text evidence="8">The sequence shown here is derived from an EMBL/GenBank/DDBJ whole genome shotgun (WGS) entry which is preliminary data.</text>
</comment>
<organism evidence="8 9">
    <name type="scientific">Mizuhopecten yessoensis</name>
    <name type="common">Japanese scallop</name>
    <name type="synonym">Patinopecten yessoensis</name>
    <dbReference type="NCBI Taxonomy" id="6573"/>
    <lineage>
        <taxon>Eukaryota</taxon>
        <taxon>Metazoa</taxon>
        <taxon>Spiralia</taxon>
        <taxon>Lophotrochozoa</taxon>
        <taxon>Mollusca</taxon>
        <taxon>Bivalvia</taxon>
        <taxon>Autobranchia</taxon>
        <taxon>Pteriomorphia</taxon>
        <taxon>Pectinida</taxon>
        <taxon>Pectinoidea</taxon>
        <taxon>Pectinidae</taxon>
        <taxon>Mizuhopecten</taxon>
    </lineage>
</organism>
<keyword evidence="2 6" id="KW-0349">Heme</keyword>
<evidence type="ECO:0000259" key="7">
    <source>
        <dbReference type="PROSITE" id="PS01033"/>
    </source>
</evidence>
<evidence type="ECO:0000313" key="8">
    <source>
        <dbReference type="EMBL" id="OWF38486.1"/>
    </source>
</evidence>
<reference evidence="8 9" key="1">
    <citation type="journal article" date="2017" name="Nat. Ecol. Evol.">
        <title>Scallop genome provides insights into evolution of bilaterian karyotype and development.</title>
        <authorList>
            <person name="Wang S."/>
            <person name="Zhang J."/>
            <person name="Jiao W."/>
            <person name="Li J."/>
            <person name="Xun X."/>
            <person name="Sun Y."/>
            <person name="Guo X."/>
            <person name="Huan P."/>
            <person name="Dong B."/>
            <person name="Zhang L."/>
            <person name="Hu X."/>
            <person name="Sun X."/>
            <person name="Wang J."/>
            <person name="Zhao C."/>
            <person name="Wang Y."/>
            <person name="Wang D."/>
            <person name="Huang X."/>
            <person name="Wang R."/>
            <person name="Lv J."/>
            <person name="Li Y."/>
            <person name="Zhang Z."/>
            <person name="Liu B."/>
            <person name="Lu W."/>
            <person name="Hui Y."/>
            <person name="Liang J."/>
            <person name="Zhou Z."/>
            <person name="Hou R."/>
            <person name="Li X."/>
            <person name="Liu Y."/>
            <person name="Li H."/>
            <person name="Ning X."/>
            <person name="Lin Y."/>
            <person name="Zhao L."/>
            <person name="Xing Q."/>
            <person name="Dou J."/>
            <person name="Li Y."/>
            <person name="Mao J."/>
            <person name="Guo H."/>
            <person name="Dou H."/>
            <person name="Li T."/>
            <person name="Mu C."/>
            <person name="Jiang W."/>
            <person name="Fu Q."/>
            <person name="Fu X."/>
            <person name="Miao Y."/>
            <person name="Liu J."/>
            <person name="Yu Q."/>
            <person name="Li R."/>
            <person name="Liao H."/>
            <person name="Li X."/>
            <person name="Kong Y."/>
            <person name="Jiang Z."/>
            <person name="Chourrout D."/>
            <person name="Li R."/>
            <person name="Bao Z."/>
        </authorList>
    </citation>
    <scope>NUCLEOTIDE SEQUENCE [LARGE SCALE GENOMIC DNA]</scope>
    <source>
        <strain evidence="8 9">PY_sf001</strain>
    </source>
</reference>
<evidence type="ECO:0000256" key="5">
    <source>
        <dbReference type="ARBA" id="ARBA00023004"/>
    </source>
</evidence>
<keyword evidence="5" id="KW-0408">Iron</keyword>
<dbReference type="PROSITE" id="PS01033">
    <property type="entry name" value="GLOBIN"/>
    <property type="match status" value="1"/>
</dbReference>
<dbReference type="Pfam" id="PF00042">
    <property type="entry name" value="Globin"/>
    <property type="match status" value="1"/>
</dbReference>
<dbReference type="PANTHER" id="PTHR46458:SF1">
    <property type="entry name" value="GEO09476P1"/>
    <property type="match status" value="1"/>
</dbReference>